<dbReference type="EMBL" id="JWTA01000015">
    <property type="protein sequence ID" value="KIC61637.1"/>
    <property type="molecule type" value="Genomic_DNA"/>
</dbReference>
<dbReference type="STRING" id="363331.RM51_14625"/>
<proteinExistence type="predicted"/>
<organism evidence="1 2">
    <name type="scientific">Chryseobacterium taiwanense</name>
    <dbReference type="NCBI Taxonomy" id="363331"/>
    <lineage>
        <taxon>Bacteria</taxon>
        <taxon>Pseudomonadati</taxon>
        <taxon>Bacteroidota</taxon>
        <taxon>Flavobacteriia</taxon>
        <taxon>Flavobacteriales</taxon>
        <taxon>Weeksellaceae</taxon>
        <taxon>Chryseobacterium group</taxon>
        <taxon>Chryseobacterium</taxon>
    </lineage>
</organism>
<protein>
    <submittedName>
        <fullName evidence="1">Uncharacterized protein</fullName>
    </submittedName>
</protein>
<keyword evidence="2" id="KW-1185">Reference proteome</keyword>
<dbReference type="AlphaFoldDB" id="A0A0B4CZ37"/>
<reference evidence="1 2" key="1">
    <citation type="submission" date="2014-12" db="EMBL/GenBank/DDBJ databases">
        <title>Genome sequencing of Chryseobacterium taiwanense TPW19.</title>
        <authorList>
            <person name="Tan P.W."/>
            <person name="Chan K.-G."/>
        </authorList>
    </citation>
    <scope>NUCLEOTIDE SEQUENCE [LARGE SCALE GENOMIC DNA]</scope>
    <source>
        <strain evidence="1 2">TPW19</strain>
    </source>
</reference>
<evidence type="ECO:0000313" key="1">
    <source>
        <dbReference type="EMBL" id="KIC61637.1"/>
    </source>
</evidence>
<comment type="caution">
    <text evidence="1">The sequence shown here is derived from an EMBL/GenBank/DDBJ whole genome shotgun (WGS) entry which is preliminary data.</text>
</comment>
<name>A0A0B4CZ37_9FLAO</name>
<dbReference type="Proteomes" id="UP000031167">
    <property type="component" value="Unassembled WGS sequence"/>
</dbReference>
<sequence length="75" mass="8513">MIIAGLISLALIFYGNDFISPILGARKKEYIAENQSAEDVILTDGEFKNMQQELDKITIYDNRTDEDIAKERSKS</sequence>
<gene>
    <name evidence="1" type="ORF">RM51_14625</name>
</gene>
<evidence type="ECO:0000313" key="2">
    <source>
        <dbReference type="Proteomes" id="UP000031167"/>
    </source>
</evidence>
<accession>A0A0B4CZ37</accession>